<sequence length="438" mass="48858">MKQSDVAISMESLPSLDYALYLTNTVKFHIVQTYHLFDEQRFMQNLMSLYNDGLPPLSAKNRMWYVQYFLVMALGKGLLTRGMSKAGLPGGDYFIRAMELFPNANGLYQDPILSIEVCCGLALYLQAVDHRNSAYLYLGMALRIALSQGLHRDIVSGVLDDPEVTRYRNAWWTLYILDRKLSSLMGAPCSINDSDISVPIPGDQTSSRKSSALDMHIKLSRLKAKILDSLSHSEECIAMCIVLATRPLLMCLLRDKLEMGKTGNDSNCEIVEPIKALLRTCYDSAHKSLRILAKLQSQDLLELFLPFDLDHAFSAGFILALISAIQPFPDVIGDSYFETITHLLDALIAGGNLPACFRRQELERLHDMLLLIGQHGDVPQLEGQENNNIPVLEEQGISPNQLLNVASMLDGHQHLNVGLGDVSSWLWEAADFEGLPSL</sequence>
<organism evidence="5 6">
    <name type="scientific">Fusarium acuminatum</name>
    <dbReference type="NCBI Taxonomy" id="5515"/>
    <lineage>
        <taxon>Eukaryota</taxon>
        <taxon>Fungi</taxon>
        <taxon>Dikarya</taxon>
        <taxon>Ascomycota</taxon>
        <taxon>Pezizomycotina</taxon>
        <taxon>Sordariomycetes</taxon>
        <taxon>Hypocreomycetidae</taxon>
        <taxon>Hypocreales</taxon>
        <taxon>Nectriaceae</taxon>
        <taxon>Fusarium</taxon>
        <taxon>Fusarium tricinctum species complex</taxon>
    </lineage>
</organism>
<accession>A0ABZ2XAN3</accession>
<evidence type="ECO:0000313" key="5">
    <source>
        <dbReference type="EMBL" id="WZH49500.1"/>
    </source>
</evidence>
<evidence type="ECO:0000313" key="6">
    <source>
        <dbReference type="Proteomes" id="UP001489902"/>
    </source>
</evidence>
<dbReference type="CDD" id="cd12148">
    <property type="entry name" value="fungal_TF_MHR"/>
    <property type="match status" value="1"/>
</dbReference>
<dbReference type="InterPro" id="IPR007219">
    <property type="entry name" value="XnlR_reg_dom"/>
</dbReference>
<keyword evidence="3" id="KW-0539">Nucleus</keyword>
<proteinExistence type="predicted"/>
<evidence type="ECO:0000256" key="2">
    <source>
        <dbReference type="ARBA" id="ARBA00023163"/>
    </source>
</evidence>
<evidence type="ECO:0000256" key="1">
    <source>
        <dbReference type="ARBA" id="ARBA00023015"/>
    </source>
</evidence>
<keyword evidence="6" id="KW-1185">Reference proteome</keyword>
<dbReference type="PANTHER" id="PTHR47424">
    <property type="entry name" value="REGULATORY PROTEIN GAL4"/>
    <property type="match status" value="1"/>
</dbReference>
<dbReference type="Proteomes" id="UP001489902">
    <property type="component" value="Chromosome 6"/>
</dbReference>
<feature type="domain" description="Xylanolytic transcriptional activator regulatory" evidence="4">
    <location>
        <begin position="134"/>
        <end position="207"/>
    </location>
</feature>
<evidence type="ECO:0000259" key="4">
    <source>
        <dbReference type="SMART" id="SM00906"/>
    </source>
</evidence>
<dbReference type="EMBL" id="CP151265">
    <property type="protein sequence ID" value="WZH49500.1"/>
    <property type="molecule type" value="Genomic_DNA"/>
</dbReference>
<keyword evidence="1" id="KW-0805">Transcription regulation</keyword>
<dbReference type="InterPro" id="IPR051127">
    <property type="entry name" value="Fungal_SecMet_Regulators"/>
</dbReference>
<dbReference type="Pfam" id="PF04082">
    <property type="entry name" value="Fungal_trans"/>
    <property type="match status" value="1"/>
</dbReference>
<name>A0ABZ2XAN3_9HYPO</name>
<gene>
    <name evidence="5" type="ORF">QYS62_010701</name>
</gene>
<reference evidence="5 6" key="1">
    <citation type="submission" date="2024-04" db="EMBL/GenBank/DDBJ databases">
        <title>Complete genome sequence of Fusarium acuminatum.</title>
        <authorList>
            <person name="Lan B."/>
        </authorList>
    </citation>
    <scope>NUCLEOTIDE SEQUENCE [LARGE SCALE GENOMIC DNA]</scope>
    <source>
        <strain evidence="5">1A</strain>
    </source>
</reference>
<dbReference type="SMART" id="SM00906">
    <property type="entry name" value="Fungal_trans"/>
    <property type="match status" value="1"/>
</dbReference>
<keyword evidence="2" id="KW-0804">Transcription</keyword>
<protein>
    <submittedName>
        <fullName evidence="5">Fungal-specific transcription factor domain-containing protein</fullName>
    </submittedName>
</protein>
<evidence type="ECO:0000256" key="3">
    <source>
        <dbReference type="ARBA" id="ARBA00023242"/>
    </source>
</evidence>
<dbReference type="PANTHER" id="PTHR47424:SF6">
    <property type="entry name" value="PROLINE UTILIZATION TRANS-ACTIVATOR"/>
    <property type="match status" value="1"/>
</dbReference>